<name>A0A833GZ91_9LEPT</name>
<feature type="domain" description="Jacalin-type lectin" evidence="1">
    <location>
        <begin position="336"/>
        <end position="475"/>
    </location>
</feature>
<dbReference type="PROSITE" id="PS51752">
    <property type="entry name" value="JACALIN_LECTIN"/>
    <property type="match status" value="1"/>
</dbReference>
<gene>
    <name evidence="2" type="ORF">F9K24_17245</name>
</gene>
<dbReference type="Gene3D" id="2.100.10.30">
    <property type="entry name" value="Jacalin-like lectin domain"/>
    <property type="match status" value="1"/>
</dbReference>
<protein>
    <submittedName>
        <fullName evidence="2">Endonuclease</fullName>
    </submittedName>
</protein>
<organism evidence="2 3">
    <name type="scientific">Leptonema illini</name>
    <dbReference type="NCBI Taxonomy" id="183"/>
    <lineage>
        <taxon>Bacteria</taxon>
        <taxon>Pseudomonadati</taxon>
        <taxon>Spirochaetota</taxon>
        <taxon>Spirochaetia</taxon>
        <taxon>Leptospirales</taxon>
        <taxon>Leptospiraceae</taxon>
        <taxon>Leptonema</taxon>
    </lineage>
</organism>
<dbReference type="CDD" id="cd09615">
    <property type="entry name" value="Jacalin_EEP"/>
    <property type="match status" value="1"/>
</dbReference>
<keyword evidence="2" id="KW-0255">Endonuclease</keyword>
<dbReference type="Gene3D" id="3.60.10.10">
    <property type="entry name" value="Endonuclease/exonuclease/phosphatase"/>
    <property type="match status" value="1"/>
</dbReference>
<evidence type="ECO:0000259" key="1">
    <source>
        <dbReference type="PROSITE" id="PS51752"/>
    </source>
</evidence>
<dbReference type="GO" id="GO:0016791">
    <property type="term" value="F:phosphatase activity"/>
    <property type="evidence" value="ECO:0007669"/>
    <property type="project" value="InterPro"/>
</dbReference>
<dbReference type="Pfam" id="PF01419">
    <property type="entry name" value="Jacalin"/>
    <property type="match status" value="1"/>
</dbReference>
<dbReference type="GO" id="GO:0004767">
    <property type="term" value="F:sphingomyelin phosphodiesterase activity"/>
    <property type="evidence" value="ECO:0007669"/>
    <property type="project" value="InterPro"/>
</dbReference>
<dbReference type="InterPro" id="IPR038772">
    <property type="entry name" value="Sph/SMPD2-like"/>
</dbReference>
<comment type="caution">
    <text evidence="2">The sequence shown here is derived from an EMBL/GenBank/DDBJ whole genome shotgun (WGS) entry which is preliminary data.</text>
</comment>
<evidence type="ECO:0000313" key="2">
    <source>
        <dbReference type="EMBL" id="KAB2930409.1"/>
    </source>
</evidence>
<dbReference type="Pfam" id="PF22669">
    <property type="entry name" value="Exo_endo_phos2"/>
    <property type="match status" value="1"/>
</dbReference>
<dbReference type="PANTHER" id="PTHR16320">
    <property type="entry name" value="SPHINGOMYELINASE FAMILY MEMBER"/>
    <property type="match status" value="1"/>
</dbReference>
<dbReference type="GO" id="GO:0046856">
    <property type="term" value="P:phosphatidylinositol dephosphorylation"/>
    <property type="evidence" value="ECO:0007669"/>
    <property type="project" value="InterPro"/>
</dbReference>
<dbReference type="GO" id="GO:0004519">
    <property type="term" value="F:endonuclease activity"/>
    <property type="evidence" value="ECO:0007669"/>
    <property type="project" value="UniProtKB-KW"/>
</dbReference>
<dbReference type="SUPFAM" id="SSF51101">
    <property type="entry name" value="Mannose-binding lectins"/>
    <property type="match status" value="1"/>
</dbReference>
<dbReference type="SMART" id="SM00915">
    <property type="entry name" value="Jacalin"/>
    <property type="match status" value="1"/>
</dbReference>
<dbReference type="PANTHER" id="PTHR16320:SF1">
    <property type="entry name" value="SPHINGOMYELINASE DDB_G0288017"/>
    <property type="match status" value="1"/>
</dbReference>
<dbReference type="AlphaFoldDB" id="A0A833GZ91"/>
<accession>A0A833GZ91</accession>
<dbReference type="InterPro" id="IPR000300">
    <property type="entry name" value="IPPc"/>
</dbReference>
<dbReference type="GO" id="GO:0005737">
    <property type="term" value="C:cytoplasm"/>
    <property type="evidence" value="ECO:0007669"/>
    <property type="project" value="TreeGrafter"/>
</dbReference>
<dbReference type="InterPro" id="IPR001229">
    <property type="entry name" value="Jacalin-like_lectin_dom"/>
</dbReference>
<dbReference type="Proteomes" id="UP000460298">
    <property type="component" value="Unassembled WGS sequence"/>
</dbReference>
<keyword evidence="2" id="KW-0540">Nuclease</keyword>
<dbReference type="InterPro" id="IPR036691">
    <property type="entry name" value="Endo/exonu/phosph_ase_sf"/>
</dbReference>
<sequence length="477" mass="51167">MKTIESMMNTIRKKRIFGWLALAMLASCQRASESDSQALLGLIQSSGSDQESAIGAHSVQSLSMTDGGNQFTVLTYNVAGLLEPFSSSNPSENTPYIGPLLSPFDVVHVQEDFNYHASLYATDVHPYRTATSGGMGIGDGMNTLAYFDFTDFQRVDWNQCNGTDCLTPKGFTLSRHTVAPGVFIDFYNVHTNAGSTDPDLAARRANISQLVAFIEANSQGNAVIVMGDTNTRYTRAGDNIRELIEHGFQDAYIQLIRGGSYPVQGADALTDCEGHRTSPGCEVVDKILFRGNSFISLQATNFLTEDARFVHPVTGVPLSDHYALSTVFSYTLLKPLQFSDAFGGPHGTAFNDVDNIAPNTTVQTISLRAGSRIDAVSIQLNDGTTLQHGGSGGTATSLTLNAGEYVQSARLCSAQKNGHTRIFYARFTTSTGRTLSGGSTTGSCVVYTAPSGWSIVGFHGRSGSEVDKLGMIYAPVN</sequence>
<dbReference type="PROSITE" id="PS51257">
    <property type="entry name" value="PROKAR_LIPOPROTEIN"/>
    <property type="match status" value="1"/>
</dbReference>
<keyword evidence="2" id="KW-0378">Hydrolase</keyword>
<proteinExistence type="predicted"/>
<evidence type="ECO:0000313" key="3">
    <source>
        <dbReference type="Proteomes" id="UP000460298"/>
    </source>
</evidence>
<dbReference type="SUPFAM" id="SSF56219">
    <property type="entry name" value="DNase I-like"/>
    <property type="match status" value="1"/>
</dbReference>
<dbReference type="InterPro" id="IPR036404">
    <property type="entry name" value="Jacalin-like_lectin_dom_sf"/>
</dbReference>
<reference evidence="2 3" key="1">
    <citation type="submission" date="2019-10" db="EMBL/GenBank/DDBJ databases">
        <title>Extracellular Electron Transfer in a Candidatus Methanoperedens spp. Enrichment Culture.</title>
        <authorList>
            <person name="Berger S."/>
            <person name="Rangel Shaw D."/>
            <person name="Berben T."/>
            <person name="In 'T Zandt M."/>
            <person name="Frank J."/>
            <person name="Reimann J."/>
            <person name="Jetten M.S.M."/>
            <person name="Welte C.U."/>
        </authorList>
    </citation>
    <scope>NUCLEOTIDE SEQUENCE [LARGE SCALE GENOMIC DNA]</scope>
    <source>
        <strain evidence="2">SB12</strain>
    </source>
</reference>
<dbReference type="EMBL" id="WBUI01000021">
    <property type="protein sequence ID" value="KAB2930409.1"/>
    <property type="molecule type" value="Genomic_DNA"/>
</dbReference>